<dbReference type="EMBL" id="FQVM01000004">
    <property type="protein sequence ID" value="SHE52173.1"/>
    <property type="molecule type" value="Genomic_DNA"/>
</dbReference>
<reference evidence="7 8" key="1">
    <citation type="submission" date="2016-11" db="EMBL/GenBank/DDBJ databases">
        <authorList>
            <person name="Jaros S."/>
            <person name="Januszkiewicz K."/>
            <person name="Wedrychowicz H."/>
        </authorList>
    </citation>
    <scope>NUCLEOTIDE SEQUENCE [LARGE SCALE GENOMIC DNA]</scope>
    <source>
        <strain evidence="7 8">DSM 2631</strain>
    </source>
</reference>
<proteinExistence type="predicted"/>
<organism evidence="7 8">
    <name type="scientific">Clostridium fallax</name>
    <dbReference type="NCBI Taxonomy" id="1533"/>
    <lineage>
        <taxon>Bacteria</taxon>
        <taxon>Bacillati</taxon>
        <taxon>Bacillota</taxon>
        <taxon>Clostridia</taxon>
        <taxon>Eubacteriales</taxon>
        <taxon>Clostridiaceae</taxon>
        <taxon>Clostridium</taxon>
    </lineage>
</organism>
<gene>
    <name evidence="7" type="ORF">SAMN05443638_10454</name>
</gene>
<dbReference type="STRING" id="1533.SAMN05443638_10454"/>
<dbReference type="NCBIfam" id="NF041464">
    <property type="entry name" value="HelD_BACSU"/>
    <property type="match status" value="1"/>
</dbReference>
<evidence type="ECO:0000256" key="4">
    <source>
        <dbReference type="ARBA" id="ARBA00022840"/>
    </source>
</evidence>
<dbReference type="SUPFAM" id="SSF52540">
    <property type="entry name" value="P-loop containing nucleoside triphosphate hydrolases"/>
    <property type="match status" value="1"/>
</dbReference>
<dbReference type="Pfam" id="PF00580">
    <property type="entry name" value="UvrD-helicase"/>
    <property type="match status" value="1"/>
</dbReference>
<feature type="binding site" evidence="5">
    <location>
        <begin position="223"/>
        <end position="230"/>
    </location>
    <ligand>
        <name>ATP</name>
        <dbReference type="ChEBI" id="CHEBI:30616"/>
    </ligand>
</feature>
<dbReference type="GO" id="GO:0005524">
    <property type="term" value="F:ATP binding"/>
    <property type="evidence" value="ECO:0007669"/>
    <property type="project" value="UniProtKB-UniRule"/>
</dbReference>
<evidence type="ECO:0000313" key="8">
    <source>
        <dbReference type="Proteomes" id="UP000184035"/>
    </source>
</evidence>
<dbReference type="AlphaFoldDB" id="A0A1M4U6A4"/>
<dbReference type="InterPro" id="IPR027417">
    <property type="entry name" value="P-loop_NTPase"/>
</dbReference>
<dbReference type="PANTHER" id="PTHR11070">
    <property type="entry name" value="UVRD / RECB / PCRA DNA HELICASE FAMILY MEMBER"/>
    <property type="match status" value="1"/>
</dbReference>
<feature type="domain" description="UvrD-like helicase ATP-binding" evidence="6">
    <location>
        <begin position="202"/>
        <end position="601"/>
    </location>
</feature>
<dbReference type="PANTHER" id="PTHR11070:SF17">
    <property type="entry name" value="DNA HELICASE IV"/>
    <property type="match status" value="1"/>
</dbReference>
<dbReference type="GO" id="GO:0016787">
    <property type="term" value="F:hydrolase activity"/>
    <property type="evidence" value="ECO:0007669"/>
    <property type="project" value="UniProtKB-UniRule"/>
</dbReference>
<dbReference type="InterPro" id="IPR000212">
    <property type="entry name" value="DNA_helicase_UvrD/REP"/>
</dbReference>
<dbReference type="Gene3D" id="3.40.50.300">
    <property type="entry name" value="P-loop containing nucleotide triphosphate hydrolases"/>
    <property type="match status" value="3"/>
</dbReference>
<dbReference type="InterPro" id="IPR014016">
    <property type="entry name" value="UvrD-like_ATP-bd"/>
</dbReference>
<dbReference type="GO" id="GO:0003677">
    <property type="term" value="F:DNA binding"/>
    <property type="evidence" value="ECO:0007669"/>
    <property type="project" value="InterPro"/>
</dbReference>
<evidence type="ECO:0000313" key="7">
    <source>
        <dbReference type="EMBL" id="SHE52173.1"/>
    </source>
</evidence>
<evidence type="ECO:0000256" key="5">
    <source>
        <dbReference type="PROSITE-ProRule" id="PRU00560"/>
    </source>
</evidence>
<accession>A0A1M4U6A4</accession>
<dbReference type="OrthoDB" id="9787585at2"/>
<dbReference type="GO" id="GO:0005829">
    <property type="term" value="C:cytosol"/>
    <property type="evidence" value="ECO:0007669"/>
    <property type="project" value="TreeGrafter"/>
</dbReference>
<evidence type="ECO:0000256" key="2">
    <source>
        <dbReference type="ARBA" id="ARBA00022801"/>
    </source>
</evidence>
<dbReference type="Proteomes" id="UP000184035">
    <property type="component" value="Unassembled WGS sequence"/>
</dbReference>
<dbReference type="GO" id="GO:0000725">
    <property type="term" value="P:recombinational repair"/>
    <property type="evidence" value="ECO:0007669"/>
    <property type="project" value="TreeGrafter"/>
</dbReference>
<sequence>MDTEALNFEREKLKETRKWILKETKVKKSDEEKLRNKISDLKKAAKGKYDIELETSKKLYEIVSKNLNHFEDGYKEPYFARIDFREYKREKESLYIGKFGLGDSETGDEIVIDWRSPIADLYYSGTQGEAYYKAPIGVINGELSLKRKFLYKDGEIEKIFDEGINEIILKSSLGEETELVDEFLKINLEQSIGNKLKDVVATIQKEQNEIIRADKNSPIIVQGSAGSGKTTVALHRLAYLLYRFKDKLNGNDILVLAPNKLFLDYISEVLPNLGVDQVKQQTFDEMAMSFLKIKGKVFSKDKKLGEILEGKNKEDINFITESSNLKGSYEFKKIIDKYVKSLEEKDLEISDIKVCNYVLVSKNDIKKLYCKDMINLPLNKRKDEIKRYLNLKLKSKIVSILDKVDFQYEYQVARLKKQMEDSIERRKKLIKIYDERDNLKKEIRENSKKQLEEYFKEWKGIDTKNLYVSMLNDEEIFKYIDDKKISKSLWNYTKESVTSNFQNGIIDSDDLGAMLYLKFLVEGLDDKKKFKHIVIDEAQDYSFLQLYVTNMICKGNSLTIVGDIGQGIYSYKGINSWREVIDKVYNNQCNYNPLTQSYRSTVEIIDFANEVLKKQDNSLNPAQPVLRHGDKPKIYEICDTKDFIDKIDKIVEKVLSNGKNSVAIIGRNYEECKEIMKNLKKYSEYKWSLIREADKEIKLDRIVIPSYLTKGLEFDCSIVYNCSEEIYKNDELDKKLLYVVLTRALHYEYIFYKGNISPLLSSQ</sequence>
<protein>
    <submittedName>
        <fullName evidence="7">DNA helicase-2 / ATP-dependent DNA helicase PcrA</fullName>
    </submittedName>
</protein>
<keyword evidence="2 5" id="KW-0378">Hydrolase</keyword>
<keyword evidence="1 5" id="KW-0547">Nucleotide-binding</keyword>
<name>A0A1M4U6A4_9CLOT</name>
<dbReference type="InterPro" id="IPR048228">
    <property type="entry name" value="HelD_bacillota"/>
</dbReference>
<evidence type="ECO:0000256" key="3">
    <source>
        <dbReference type="ARBA" id="ARBA00022806"/>
    </source>
</evidence>
<dbReference type="RefSeq" id="WP_072893100.1">
    <property type="nucleotide sequence ID" value="NZ_FQVM01000004.1"/>
</dbReference>
<keyword evidence="3 5" id="KW-0347">Helicase</keyword>
<dbReference type="GO" id="GO:0043138">
    <property type="term" value="F:3'-5' DNA helicase activity"/>
    <property type="evidence" value="ECO:0007669"/>
    <property type="project" value="TreeGrafter"/>
</dbReference>
<evidence type="ECO:0000259" key="6">
    <source>
        <dbReference type="PROSITE" id="PS51198"/>
    </source>
</evidence>
<dbReference type="PROSITE" id="PS51198">
    <property type="entry name" value="UVRD_HELICASE_ATP_BIND"/>
    <property type="match status" value="1"/>
</dbReference>
<keyword evidence="8" id="KW-1185">Reference proteome</keyword>
<evidence type="ECO:0000256" key="1">
    <source>
        <dbReference type="ARBA" id="ARBA00022741"/>
    </source>
</evidence>
<keyword evidence="4 5" id="KW-0067">ATP-binding</keyword>